<sequence length="172" mass="19175">MAKAVERVETRASTQRSSTRLSETEEKNLQVFDNKDGKTHISGMYRWIDKEYTAQVFNYGRRMMFEFVVPEPAAFWVESRLAAHAGEIVVPQPPAPPVYQSVALGFGPADVDEAKLAELRQKYDLSGIPPLVREKMAVLVNQGNGTTSFTETAPNASDKWFTRTYGARITGG</sequence>
<dbReference type="EMBL" id="BLAD01000049">
    <property type="protein sequence ID" value="GES01296.1"/>
    <property type="molecule type" value="Genomic_DNA"/>
</dbReference>
<evidence type="ECO:0000313" key="2">
    <source>
        <dbReference type="EMBL" id="GES01296.1"/>
    </source>
</evidence>
<dbReference type="Proteomes" id="UP000334990">
    <property type="component" value="Unassembled WGS sequence"/>
</dbReference>
<comment type="caution">
    <text evidence="2">The sequence shown here is derived from an EMBL/GenBank/DDBJ whole genome shotgun (WGS) entry which is preliminary data.</text>
</comment>
<feature type="region of interest" description="Disordered" evidence="1">
    <location>
        <begin position="1"/>
        <end position="25"/>
    </location>
</feature>
<feature type="compositionally biased region" description="Basic and acidic residues" evidence="1">
    <location>
        <begin position="1"/>
        <end position="10"/>
    </location>
</feature>
<accession>A0A5M3VXP3</accession>
<protein>
    <submittedName>
        <fullName evidence="2">Uncharacterized protein</fullName>
    </submittedName>
</protein>
<name>A0A5M3VXP3_9ACTN</name>
<reference evidence="2 3" key="1">
    <citation type="submission" date="2019-10" db="EMBL/GenBank/DDBJ databases">
        <title>Whole genome shotgun sequence of Acrocarpospora corrugata NBRC 13972.</title>
        <authorList>
            <person name="Ichikawa N."/>
            <person name="Kimura A."/>
            <person name="Kitahashi Y."/>
            <person name="Komaki H."/>
            <person name="Oguchi A."/>
        </authorList>
    </citation>
    <scope>NUCLEOTIDE SEQUENCE [LARGE SCALE GENOMIC DNA]</scope>
    <source>
        <strain evidence="2 3">NBRC 13972</strain>
    </source>
</reference>
<keyword evidence="3" id="KW-1185">Reference proteome</keyword>
<feature type="compositionally biased region" description="Polar residues" evidence="1">
    <location>
        <begin position="11"/>
        <end position="21"/>
    </location>
</feature>
<organism evidence="2 3">
    <name type="scientific">Acrocarpospora corrugata</name>
    <dbReference type="NCBI Taxonomy" id="35763"/>
    <lineage>
        <taxon>Bacteria</taxon>
        <taxon>Bacillati</taxon>
        <taxon>Actinomycetota</taxon>
        <taxon>Actinomycetes</taxon>
        <taxon>Streptosporangiales</taxon>
        <taxon>Streptosporangiaceae</taxon>
        <taxon>Acrocarpospora</taxon>
    </lineage>
</organism>
<evidence type="ECO:0000256" key="1">
    <source>
        <dbReference type="SAM" id="MobiDB-lite"/>
    </source>
</evidence>
<proteinExistence type="predicted"/>
<evidence type="ECO:0000313" key="3">
    <source>
        <dbReference type="Proteomes" id="UP000334990"/>
    </source>
</evidence>
<dbReference type="AlphaFoldDB" id="A0A5M3VXP3"/>
<gene>
    <name evidence="2" type="ORF">Acor_33600</name>
</gene>